<feature type="non-terminal residue" evidence="2">
    <location>
        <position position="1"/>
    </location>
</feature>
<dbReference type="AlphaFoldDB" id="A0ABD0P2X5"/>
<protein>
    <recommendedName>
        <fullName evidence="4">MHC class I antigen</fullName>
    </recommendedName>
</protein>
<sequence length="89" mass="9438">SSLVYHVAARTLAADVATGVWLPGGRRSRGCDGRVLGQTVPPAPDHRGRGEHHLLTPERGSGSGHGGAGRPRLFFRGDQTGRGLQSFQR</sequence>
<dbReference type="Proteomes" id="UP001529510">
    <property type="component" value="Unassembled WGS sequence"/>
</dbReference>
<organism evidence="2 3">
    <name type="scientific">Cirrhinus mrigala</name>
    <name type="common">Mrigala</name>
    <dbReference type="NCBI Taxonomy" id="683832"/>
    <lineage>
        <taxon>Eukaryota</taxon>
        <taxon>Metazoa</taxon>
        <taxon>Chordata</taxon>
        <taxon>Craniata</taxon>
        <taxon>Vertebrata</taxon>
        <taxon>Euteleostomi</taxon>
        <taxon>Actinopterygii</taxon>
        <taxon>Neopterygii</taxon>
        <taxon>Teleostei</taxon>
        <taxon>Ostariophysi</taxon>
        <taxon>Cypriniformes</taxon>
        <taxon>Cyprinidae</taxon>
        <taxon>Labeoninae</taxon>
        <taxon>Labeonini</taxon>
        <taxon>Cirrhinus</taxon>
    </lineage>
</organism>
<feature type="region of interest" description="Disordered" evidence="1">
    <location>
        <begin position="40"/>
        <end position="89"/>
    </location>
</feature>
<accession>A0ABD0P2X5</accession>
<name>A0ABD0P2X5_CIRMR</name>
<comment type="caution">
    <text evidence="2">The sequence shown here is derived from an EMBL/GenBank/DDBJ whole genome shotgun (WGS) entry which is preliminary data.</text>
</comment>
<feature type="non-terminal residue" evidence="2">
    <location>
        <position position="89"/>
    </location>
</feature>
<reference evidence="2 3" key="1">
    <citation type="submission" date="2024-05" db="EMBL/GenBank/DDBJ databases">
        <title>Genome sequencing and assembly of Indian major carp, Cirrhinus mrigala (Hamilton, 1822).</title>
        <authorList>
            <person name="Mohindra V."/>
            <person name="Chowdhury L.M."/>
            <person name="Lal K."/>
            <person name="Jena J.K."/>
        </authorList>
    </citation>
    <scope>NUCLEOTIDE SEQUENCE [LARGE SCALE GENOMIC DNA]</scope>
    <source>
        <strain evidence="2">CM1030</strain>
        <tissue evidence="2">Blood</tissue>
    </source>
</reference>
<gene>
    <name evidence="2" type="ORF">M9458_035793</name>
</gene>
<feature type="compositionally biased region" description="Basic and acidic residues" evidence="1">
    <location>
        <begin position="44"/>
        <end position="56"/>
    </location>
</feature>
<evidence type="ECO:0008006" key="4">
    <source>
        <dbReference type="Google" id="ProtNLM"/>
    </source>
</evidence>
<proteinExistence type="predicted"/>
<keyword evidence="3" id="KW-1185">Reference proteome</keyword>
<evidence type="ECO:0000256" key="1">
    <source>
        <dbReference type="SAM" id="MobiDB-lite"/>
    </source>
</evidence>
<evidence type="ECO:0000313" key="3">
    <source>
        <dbReference type="Proteomes" id="UP001529510"/>
    </source>
</evidence>
<evidence type="ECO:0000313" key="2">
    <source>
        <dbReference type="EMBL" id="KAL0167571.1"/>
    </source>
</evidence>
<dbReference type="EMBL" id="JAMKFB020000018">
    <property type="protein sequence ID" value="KAL0167571.1"/>
    <property type="molecule type" value="Genomic_DNA"/>
</dbReference>